<dbReference type="SUPFAM" id="SSF46689">
    <property type="entry name" value="Homeodomain-like"/>
    <property type="match status" value="1"/>
</dbReference>
<sequence>MESKKGSTAKRKILGQNGTLNKNPDKVADNNFKNIAFFDPNDIVQVKYEMLRSAQKEGVGILKASEAYGFSRISFYKIDKVFKEHGLSGLLPKKRGPRSAHKLTVEIMEFVSGLIRQKPDIKSTEIKKEIKERFSITVHQRSIERAIKRSKKKH</sequence>
<proteinExistence type="predicted"/>
<dbReference type="InterPro" id="IPR009057">
    <property type="entry name" value="Homeodomain-like_sf"/>
</dbReference>
<comment type="caution">
    <text evidence="2">The sequence shown here is derived from an EMBL/GenBank/DDBJ whole genome shotgun (WGS) entry which is preliminary data.</text>
</comment>
<dbReference type="Pfam" id="PF13565">
    <property type="entry name" value="HTH_32"/>
    <property type="match status" value="1"/>
</dbReference>
<feature type="region of interest" description="Disordered" evidence="1">
    <location>
        <begin position="1"/>
        <end position="22"/>
    </location>
</feature>
<organism evidence="2">
    <name type="scientific">marine sediment metagenome</name>
    <dbReference type="NCBI Taxonomy" id="412755"/>
    <lineage>
        <taxon>unclassified sequences</taxon>
        <taxon>metagenomes</taxon>
        <taxon>ecological metagenomes</taxon>
    </lineage>
</organism>
<dbReference type="EMBL" id="BARV01018822">
    <property type="protein sequence ID" value="GAI24055.1"/>
    <property type="molecule type" value="Genomic_DNA"/>
</dbReference>
<accession>X1NB69</accession>
<evidence type="ECO:0000313" key="2">
    <source>
        <dbReference type="EMBL" id="GAI24055.1"/>
    </source>
</evidence>
<dbReference type="AlphaFoldDB" id="X1NB69"/>
<reference evidence="2" key="1">
    <citation type="journal article" date="2014" name="Front. Microbiol.">
        <title>High frequency of phylogenetically diverse reductive dehalogenase-homologous genes in deep subseafloor sedimentary metagenomes.</title>
        <authorList>
            <person name="Kawai M."/>
            <person name="Futagami T."/>
            <person name="Toyoda A."/>
            <person name="Takaki Y."/>
            <person name="Nishi S."/>
            <person name="Hori S."/>
            <person name="Arai W."/>
            <person name="Tsubouchi T."/>
            <person name="Morono Y."/>
            <person name="Uchiyama I."/>
            <person name="Ito T."/>
            <person name="Fujiyama A."/>
            <person name="Inagaki F."/>
            <person name="Takami H."/>
        </authorList>
    </citation>
    <scope>NUCLEOTIDE SEQUENCE</scope>
    <source>
        <strain evidence="2">Expedition CK06-06</strain>
    </source>
</reference>
<gene>
    <name evidence="2" type="ORF">S06H3_31759</name>
</gene>
<name>X1NB69_9ZZZZ</name>
<protein>
    <submittedName>
        <fullName evidence="2">Uncharacterized protein</fullName>
    </submittedName>
</protein>
<evidence type="ECO:0000256" key="1">
    <source>
        <dbReference type="SAM" id="MobiDB-lite"/>
    </source>
</evidence>